<dbReference type="InterPro" id="IPR023828">
    <property type="entry name" value="Peptidase_S8_Ser-AS"/>
</dbReference>
<dbReference type="PROSITE" id="PS00136">
    <property type="entry name" value="SUBTILASE_ASP"/>
    <property type="match status" value="1"/>
</dbReference>
<dbReference type="PRINTS" id="PR00723">
    <property type="entry name" value="SUBTILISIN"/>
</dbReference>
<keyword evidence="2 6" id="KW-0645">Protease</keyword>
<feature type="domain" description="Peptidase S8/S53" evidence="10">
    <location>
        <begin position="148"/>
        <end position="422"/>
    </location>
</feature>
<dbReference type="PANTHER" id="PTHR43806">
    <property type="entry name" value="PEPTIDASE S8"/>
    <property type="match status" value="1"/>
</dbReference>
<evidence type="ECO:0000256" key="5">
    <source>
        <dbReference type="PIRSR" id="PIRSR615500-1"/>
    </source>
</evidence>
<gene>
    <name evidence="11" type="ORF">FUG_LOCUS356324</name>
</gene>
<dbReference type="GO" id="GO:0004252">
    <property type="term" value="F:serine-type endopeptidase activity"/>
    <property type="evidence" value="ECO:0007669"/>
    <property type="project" value="UniProtKB-UniRule"/>
</dbReference>
<evidence type="ECO:0000256" key="8">
    <source>
        <dbReference type="SAM" id="MobiDB-lite"/>
    </source>
</evidence>
<comment type="similarity">
    <text evidence="1 6 7">Belongs to the peptidase S8 family.</text>
</comment>
<accession>A0A4E9E4Q5</accession>
<evidence type="ECO:0000256" key="2">
    <source>
        <dbReference type="ARBA" id="ARBA00022670"/>
    </source>
</evidence>
<evidence type="ECO:0000256" key="3">
    <source>
        <dbReference type="ARBA" id="ARBA00022801"/>
    </source>
</evidence>
<dbReference type="Pfam" id="PF00082">
    <property type="entry name" value="Peptidase_S8"/>
    <property type="match status" value="1"/>
</dbReference>
<name>A0A4E9E4Q5_GIBZA</name>
<dbReference type="PROSITE" id="PS00138">
    <property type="entry name" value="SUBTILASE_SER"/>
    <property type="match status" value="1"/>
</dbReference>
<dbReference type="InterPro" id="IPR022398">
    <property type="entry name" value="Peptidase_S8_His-AS"/>
</dbReference>
<evidence type="ECO:0000313" key="11">
    <source>
        <dbReference type="EMBL" id="VIO60015.1"/>
    </source>
</evidence>
<feature type="region of interest" description="Disordered" evidence="8">
    <location>
        <begin position="22"/>
        <end position="41"/>
    </location>
</feature>
<feature type="active site" description="Charge relay system" evidence="5 6">
    <location>
        <position position="403"/>
    </location>
</feature>
<dbReference type="PROSITE" id="PS51892">
    <property type="entry name" value="SUBTILASE"/>
    <property type="match status" value="1"/>
</dbReference>
<feature type="active site" description="Charge relay system" evidence="5 6">
    <location>
        <position position="227"/>
    </location>
</feature>
<evidence type="ECO:0000256" key="4">
    <source>
        <dbReference type="ARBA" id="ARBA00022825"/>
    </source>
</evidence>
<dbReference type="CDD" id="cd07489">
    <property type="entry name" value="Peptidases_S8_5"/>
    <property type="match status" value="1"/>
</dbReference>
<evidence type="ECO:0000256" key="6">
    <source>
        <dbReference type="PROSITE-ProRule" id="PRU01240"/>
    </source>
</evidence>
<dbReference type="PROSITE" id="PS00137">
    <property type="entry name" value="SUBTILASE_HIS"/>
    <property type="match status" value="1"/>
</dbReference>
<evidence type="ECO:0000259" key="10">
    <source>
        <dbReference type="Pfam" id="PF00082"/>
    </source>
</evidence>
<protein>
    <recommendedName>
        <fullName evidence="10">Peptidase S8/S53 domain-containing protein</fullName>
    </recommendedName>
</protein>
<dbReference type="PANTHER" id="PTHR43806:SF66">
    <property type="entry name" value="SERIN ENDOPEPTIDASE"/>
    <property type="match status" value="1"/>
</dbReference>
<evidence type="ECO:0000256" key="7">
    <source>
        <dbReference type="RuleBase" id="RU003355"/>
    </source>
</evidence>
<keyword evidence="3 6" id="KW-0378">Hydrolase</keyword>
<dbReference type="InterPro" id="IPR000209">
    <property type="entry name" value="Peptidase_S8/S53_dom"/>
</dbReference>
<dbReference type="SUPFAM" id="SSF52743">
    <property type="entry name" value="Subtilisin-like"/>
    <property type="match status" value="1"/>
</dbReference>
<evidence type="ECO:0000256" key="9">
    <source>
        <dbReference type="SAM" id="SignalP"/>
    </source>
</evidence>
<sequence>MKPHNLLQALLLTASVVVNAGKNPRPSVASSSTGRKSNGDTRKFIIEVEPNRGLATLAYQFLTKPDRKRPLFKSLDCSDVFSGMVVETDTDNTDTLLQMEGVINVWPVHKVSMPKVEQSKHGPSSSIRNYSIHHWTGVDKLHAAGIRGKGATVAIVDTGIDYTHKALGGCFGPGCKVKGGYDLVGADCGMFNVVCVTQQLTVYLGETHNEKKHPKRPDNDPMDYQGHGTHVAGIIAAENEWLTGVAPDAELLIYKVFSDNPWETDEVTIMQALCDAYNAGADVITSSIGQPSGWSDNPWAVLASRLVDKGVVMIASAGNEGEFGPFYSSSGAIGHGVLAVAAANVTTKPNANRTGEDYGPMPVYFTTWGPTNELLLKPDIAAPGFEITSTVLNQSYEELSGTSMSAPYIAGIAALFIGKYGGRAFNGAGVAKMLRDRIASSGKSLPFVSSRLNRKFKSPPFQVGTGLVDAIKVLNYDTQLEYEPFALRDTELFTPRWKFNITNTGGRVHQYKFKLEPQAGFNIYDANYGVSLLYGIEPKNIVPPVRLPHTVFIEPGETRELSVTFGLPDVDDDYLPLYGGKVWVVSDHGEKLSIPYGGAAYDTEKAFDNMFIAEPFITDPDKDLTWSFNIDRDPNDFIEIGGRLSYACQNLRWDIFEQGWTESLWTYPLRVGEFGYVGSATTMRDAEEFWFFDPTINDANDTIPFPLKRESRGFHVFWWFGKLANGTRIVPGNYTMRFAALRPYGNPNISDHWDIMYRPADSSIQVLPYNDNDNDTHSSNLTSKAPRYQMPSLRKASLKGQ</sequence>
<dbReference type="GO" id="GO:0006508">
    <property type="term" value="P:proteolysis"/>
    <property type="evidence" value="ECO:0007669"/>
    <property type="project" value="UniProtKB-KW"/>
</dbReference>
<dbReference type="InterPro" id="IPR015500">
    <property type="entry name" value="Peptidase_S8_subtilisin-rel"/>
</dbReference>
<dbReference type="EMBL" id="CAAKMV010000141">
    <property type="protein sequence ID" value="VIO60015.1"/>
    <property type="molecule type" value="Genomic_DNA"/>
</dbReference>
<organism evidence="11">
    <name type="scientific">Gibberella zeae</name>
    <name type="common">Wheat head blight fungus</name>
    <name type="synonym">Fusarium graminearum</name>
    <dbReference type="NCBI Taxonomy" id="5518"/>
    <lineage>
        <taxon>Eukaryota</taxon>
        <taxon>Fungi</taxon>
        <taxon>Dikarya</taxon>
        <taxon>Ascomycota</taxon>
        <taxon>Pezizomycotina</taxon>
        <taxon>Sordariomycetes</taxon>
        <taxon>Hypocreomycetidae</taxon>
        <taxon>Hypocreales</taxon>
        <taxon>Nectriaceae</taxon>
        <taxon>Fusarium</taxon>
    </lineage>
</organism>
<keyword evidence="4 6" id="KW-0720">Serine protease</keyword>
<dbReference type="Gene3D" id="3.40.50.200">
    <property type="entry name" value="Peptidase S8/S53 domain"/>
    <property type="match status" value="1"/>
</dbReference>
<dbReference type="AlphaFoldDB" id="A0A4E9E4Q5"/>
<feature type="chain" id="PRO_5026021983" description="Peptidase S8/S53 domain-containing protein" evidence="9">
    <location>
        <begin position="21"/>
        <end position="801"/>
    </location>
</feature>
<feature type="active site" description="Charge relay system" evidence="5 6">
    <location>
        <position position="157"/>
    </location>
</feature>
<dbReference type="InterPro" id="IPR034187">
    <property type="entry name" value="Peptidases_S8_5"/>
</dbReference>
<dbReference type="InterPro" id="IPR023827">
    <property type="entry name" value="Peptidase_S8_Asp-AS"/>
</dbReference>
<dbReference type="InterPro" id="IPR036852">
    <property type="entry name" value="Peptidase_S8/S53_dom_sf"/>
</dbReference>
<evidence type="ECO:0000256" key="1">
    <source>
        <dbReference type="ARBA" id="ARBA00011073"/>
    </source>
</evidence>
<proteinExistence type="inferred from homology"/>
<feature type="signal peptide" evidence="9">
    <location>
        <begin position="1"/>
        <end position="20"/>
    </location>
</feature>
<keyword evidence="9" id="KW-0732">Signal</keyword>
<reference evidence="11" key="1">
    <citation type="submission" date="2019-04" db="EMBL/GenBank/DDBJ databases">
        <authorList>
            <person name="Melise S."/>
            <person name="Noan J."/>
            <person name="Okalmin O."/>
        </authorList>
    </citation>
    <scope>NUCLEOTIDE SEQUENCE</scope>
    <source>
        <strain evidence="11">FN9</strain>
    </source>
</reference>
<dbReference type="InterPro" id="IPR050131">
    <property type="entry name" value="Peptidase_S8_subtilisin-like"/>
</dbReference>